<evidence type="ECO:0000313" key="2">
    <source>
        <dbReference type="EMBL" id="TVU40680.1"/>
    </source>
</evidence>
<proteinExistence type="predicted"/>
<dbReference type="Gramene" id="TVU40680">
    <property type="protein sequence ID" value="TVU40680"/>
    <property type="gene ID" value="EJB05_14150"/>
</dbReference>
<evidence type="ECO:0000256" key="1">
    <source>
        <dbReference type="SAM" id="Coils"/>
    </source>
</evidence>
<dbReference type="EMBL" id="RWGY01000007">
    <property type="protein sequence ID" value="TVU40680.1"/>
    <property type="molecule type" value="Genomic_DNA"/>
</dbReference>
<dbReference type="Pfam" id="PF08224">
    <property type="entry name" value="DUF1719"/>
    <property type="match status" value="2"/>
</dbReference>
<dbReference type="InterPro" id="IPR013181">
    <property type="entry name" value="DUF1719"/>
</dbReference>
<dbReference type="Proteomes" id="UP000324897">
    <property type="component" value="Chromosome 4"/>
</dbReference>
<dbReference type="SMART" id="SM01157">
    <property type="entry name" value="DUF1719"/>
    <property type="match status" value="2"/>
</dbReference>
<keyword evidence="3" id="KW-1185">Reference proteome</keyword>
<protein>
    <submittedName>
        <fullName evidence="2">Uncharacterized protein</fullName>
    </submittedName>
</protein>
<gene>
    <name evidence="2" type="ORF">EJB05_14150</name>
</gene>
<keyword evidence="1" id="KW-0175">Coiled coil</keyword>
<accession>A0A5J9VZZ6</accession>
<dbReference type="OrthoDB" id="584137at2759"/>
<name>A0A5J9VZZ6_9POAL</name>
<dbReference type="PANTHER" id="PTHR33377:SF95">
    <property type="entry name" value="EXPRESSED PROTEIN"/>
    <property type="match status" value="1"/>
</dbReference>
<organism evidence="2 3">
    <name type="scientific">Eragrostis curvula</name>
    <name type="common">weeping love grass</name>
    <dbReference type="NCBI Taxonomy" id="38414"/>
    <lineage>
        <taxon>Eukaryota</taxon>
        <taxon>Viridiplantae</taxon>
        <taxon>Streptophyta</taxon>
        <taxon>Embryophyta</taxon>
        <taxon>Tracheophyta</taxon>
        <taxon>Spermatophyta</taxon>
        <taxon>Magnoliopsida</taxon>
        <taxon>Liliopsida</taxon>
        <taxon>Poales</taxon>
        <taxon>Poaceae</taxon>
        <taxon>PACMAD clade</taxon>
        <taxon>Chloridoideae</taxon>
        <taxon>Eragrostideae</taxon>
        <taxon>Eragrostidinae</taxon>
        <taxon>Eragrostis</taxon>
    </lineage>
</organism>
<feature type="coiled-coil region" evidence="1">
    <location>
        <begin position="584"/>
        <end position="611"/>
    </location>
</feature>
<sequence>LMAEMVSSAVVGETVNRIISRLVGMDEEKSQQIENIERLEMAHIKIEAAVNMANKWQITDVPLLRWQSKLKRAAQECDITLRRCKQRVLEEEEIRQRKNTSSFPRRIALNTKSFISSLIDSTKDEFNHCSANIRKFERFADGADDFLKFIQFGGTPRTYMFFDPLIGHLLTGKFLRYQAFQGSTFHYLGIRPMSFAERGVEAILGFFSQDLNEPTKCFSLGLMLRLSESTDIFNVIMKCMQSVAPHFKFEADGVKRELIQLPTQDFSWTPHCPYDESEYWVNVQTTLTQRYRPNPLCCTEDMLNSVSCSSTGEVSSSTGDITSPSSKLLSGMFPEEVIAVFLQFHVSLSDQHTNSERNSLNQGMPLKLGILFLPHDTPEDIKTAADDCVLLEVKDEMVEERVYRNAWIQDVDEKLLPKAIDYLCQNRESKMYQMCLKSSHGTAHLCMEKTNASMCKTYQTRVSDKRVVQQQGICGVKGWKEASRDLLKFWSVCSSDKMQGSIRFPQPLMMAKMVSSAVVQETVNQIMSGLVHKYEVKEKPSANENVERLEMAHIKLEAALDISNKWVITNPSLLRWHRKLKRAFQECDDTLNRYNQRIQEEEQMEQEVRTSSFPKRIAHATKTFIFSAFSSNNEFSRSIIRRFEWFADGASDFLRFVELGCTPCCHIPFKSSLIKHLLAGKELCHKIVRTNEHHLFLLVVPFKTSEYGIEASLIFIQKDDNAPEKNFFLRACLDPWK</sequence>
<reference evidence="2 3" key="1">
    <citation type="journal article" date="2019" name="Sci. Rep.">
        <title>A high-quality genome of Eragrostis curvula grass provides insights into Poaceae evolution and supports new strategies to enhance forage quality.</title>
        <authorList>
            <person name="Carballo J."/>
            <person name="Santos B.A.C.M."/>
            <person name="Zappacosta D."/>
            <person name="Garbus I."/>
            <person name="Selva J.P."/>
            <person name="Gallo C.A."/>
            <person name="Diaz A."/>
            <person name="Albertini E."/>
            <person name="Caccamo M."/>
            <person name="Echenique V."/>
        </authorList>
    </citation>
    <scope>NUCLEOTIDE SEQUENCE [LARGE SCALE GENOMIC DNA]</scope>
    <source>
        <strain evidence="3">cv. Victoria</strain>
        <tissue evidence="2">Leaf</tissue>
    </source>
</reference>
<feature type="non-terminal residue" evidence="2">
    <location>
        <position position="1"/>
    </location>
</feature>
<comment type="caution">
    <text evidence="2">The sequence shown here is derived from an EMBL/GenBank/DDBJ whole genome shotgun (WGS) entry which is preliminary data.</text>
</comment>
<dbReference type="AlphaFoldDB" id="A0A5J9VZZ6"/>
<dbReference type="PANTHER" id="PTHR33377">
    <property type="entry name" value="OS10G0134700 PROTEIN-RELATED"/>
    <property type="match status" value="1"/>
</dbReference>
<evidence type="ECO:0000313" key="3">
    <source>
        <dbReference type="Proteomes" id="UP000324897"/>
    </source>
</evidence>